<evidence type="ECO:0000256" key="5">
    <source>
        <dbReference type="ARBA" id="ARBA00022692"/>
    </source>
</evidence>
<feature type="transmembrane region" description="Helical" evidence="8">
    <location>
        <begin position="100"/>
        <end position="119"/>
    </location>
</feature>
<dbReference type="GO" id="GO:0009103">
    <property type="term" value="P:lipopolysaccharide biosynthetic process"/>
    <property type="evidence" value="ECO:0007669"/>
    <property type="project" value="UniProtKB-ARBA"/>
</dbReference>
<gene>
    <name evidence="10" type="ORF">BK666_09480</name>
</gene>
<dbReference type="Proteomes" id="UP000285349">
    <property type="component" value="Unassembled WGS sequence"/>
</dbReference>
<feature type="transmembrane region" description="Helical" evidence="8">
    <location>
        <begin position="77"/>
        <end position="94"/>
    </location>
</feature>
<dbReference type="EMBL" id="MOBQ01000011">
    <property type="protein sequence ID" value="RON48644.1"/>
    <property type="molecule type" value="Genomic_DNA"/>
</dbReference>
<evidence type="ECO:0000256" key="3">
    <source>
        <dbReference type="ARBA" id="ARBA00022676"/>
    </source>
</evidence>
<dbReference type="RefSeq" id="WP_185066876.1">
    <property type="nucleotide sequence ID" value="NZ_MOBQ01000011.1"/>
</dbReference>
<keyword evidence="5 8" id="KW-0812">Transmembrane</keyword>
<protein>
    <recommendedName>
        <fullName evidence="9">Glycosyltransferase RgtA/B/C/D-like domain-containing protein</fullName>
    </recommendedName>
</protein>
<dbReference type="PANTHER" id="PTHR33908">
    <property type="entry name" value="MANNOSYLTRANSFERASE YKCB-RELATED"/>
    <property type="match status" value="1"/>
</dbReference>
<feature type="transmembrane region" description="Helical" evidence="8">
    <location>
        <begin position="301"/>
        <end position="320"/>
    </location>
</feature>
<dbReference type="Pfam" id="PF13231">
    <property type="entry name" value="PMT_2"/>
    <property type="match status" value="1"/>
</dbReference>
<comment type="subcellular location">
    <subcellularLocation>
        <location evidence="1">Cell membrane</location>
        <topology evidence="1">Multi-pass membrane protein</topology>
    </subcellularLocation>
</comment>
<feature type="transmembrane region" description="Helical" evidence="8">
    <location>
        <begin position="271"/>
        <end position="289"/>
    </location>
</feature>
<evidence type="ECO:0000256" key="1">
    <source>
        <dbReference type="ARBA" id="ARBA00004651"/>
    </source>
</evidence>
<comment type="caution">
    <text evidence="10">The sequence shown here is derived from an EMBL/GenBank/DDBJ whole genome shotgun (WGS) entry which is preliminary data.</text>
</comment>
<keyword evidence="7 8" id="KW-0472">Membrane</keyword>
<keyword evidence="3" id="KW-0328">Glycosyltransferase</keyword>
<keyword evidence="6 8" id="KW-1133">Transmembrane helix</keyword>
<dbReference type="AlphaFoldDB" id="A0A423K9Y3"/>
<accession>A0A423K9Y3</accession>
<dbReference type="GO" id="GO:0010041">
    <property type="term" value="P:response to iron(III) ion"/>
    <property type="evidence" value="ECO:0007669"/>
    <property type="project" value="TreeGrafter"/>
</dbReference>
<feature type="domain" description="Glycosyltransferase RgtA/B/C/D-like" evidence="9">
    <location>
        <begin position="53"/>
        <end position="184"/>
    </location>
</feature>
<dbReference type="InterPro" id="IPR050297">
    <property type="entry name" value="LipidA_mod_glycosyltrf_83"/>
</dbReference>
<evidence type="ECO:0000259" key="9">
    <source>
        <dbReference type="Pfam" id="PF13231"/>
    </source>
</evidence>
<sequence length="458" mass="50831">MISLSAAMLVGGYLRLHDISVYGLWSDEAFSLGVSDPGNTIYEVFTKTVSDVHPAFYQLLLWLVYNAFGAGEWVGRYLSFAFGVLLIPASFVLGRMLFDVRTGLIVAWLTAVNYFLIGYSRETRSYELLALLTVCSFIAFIYVVRTSSWRALSVYTAFAAMLINTHYFGFLPVLCQGLLLLYFFRVSGFDRGRVLKLFSCMAILCVSLIPTARYILINASRKGLWIPEPAQDFYTGLFSVFFGSQLLAFVFAAAVVVGGVSLSRQKDKADVLGLLCAWCSIALVLPYVRSMFSHALLTERNMIVVLPAVLVLVAYALSLLQSWLAGFFLAFFILSFSVVPVFHGYAAWPPFAASQMQDVVRVMVEKKPAFPVYASDDDVAIAFTALFKLDGYLLTVANLQVLEHDLGSDDPPAQFLLMATLGSNELSEAFLSKYKIVLTEQVKIGDSQIQTFKLQAPR</sequence>
<dbReference type="InterPro" id="IPR038731">
    <property type="entry name" value="RgtA/B/C-like"/>
</dbReference>
<feature type="transmembrane region" description="Helical" evidence="8">
    <location>
        <begin position="327"/>
        <end position="348"/>
    </location>
</feature>
<proteinExistence type="predicted"/>
<dbReference type="GO" id="GO:0005886">
    <property type="term" value="C:plasma membrane"/>
    <property type="evidence" value="ECO:0007669"/>
    <property type="project" value="UniProtKB-SubCell"/>
</dbReference>
<evidence type="ECO:0000313" key="11">
    <source>
        <dbReference type="Proteomes" id="UP000285349"/>
    </source>
</evidence>
<feature type="transmembrane region" description="Helical" evidence="8">
    <location>
        <begin position="236"/>
        <end position="259"/>
    </location>
</feature>
<name>A0A423K9Y3_9PSED</name>
<evidence type="ECO:0000256" key="7">
    <source>
        <dbReference type="ARBA" id="ARBA00023136"/>
    </source>
</evidence>
<feature type="transmembrane region" description="Helical" evidence="8">
    <location>
        <begin position="157"/>
        <end position="182"/>
    </location>
</feature>
<feature type="transmembrane region" description="Helical" evidence="8">
    <location>
        <begin position="126"/>
        <end position="145"/>
    </location>
</feature>
<feature type="transmembrane region" description="Helical" evidence="8">
    <location>
        <begin position="194"/>
        <end position="216"/>
    </location>
</feature>
<keyword evidence="4" id="KW-0808">Transferase</keyword>
<dbReference type="PANTHER" id="PTHR33908:SF3">
    <property type="entry name" value="UNDECAPRENYL PHOSPHATE-ALPHA-4-AMINO-4-DEOXY-L-ARABINOSE ARABINOSYL TRANSFERASE"/>
    <property type="match status" value="1"/>
</dbReference>
<reference evidence="10 11" key="1">
    <citation type="submission" date="2016-10" db="EMBL/GenBank/DDBJ databases">
        <title>Comparative genome analysis of multiple Pseudomonas spp. focuses on biocontrol and plant growth promoting traits.</title>
        <authorList>
            <person name="Tao X.-Y."/>
            <person name="Taylor C.G."/>
        </authorList>
    </citation>
    <scope>NUCLEOTIDE SEQUENCE [LARGE SCALE GENOMIC DNA]</scope>
    <source>
        <strain evidence="10 11">37A10</strain>
    </source>
</reference>
<dbReference type="GO" id="GO:0016763">
    <property type="term" value="F:pentosyltransferase activity"/>
    <property type="evidence" value="ECO:0007669"/>
    <property type="project" value="TreeGrafter"/>
</dbReference>
<evidence type="ECO:0000256" key="2">
    <source>
        <dbReference type="ARBA" id="ARBA00022475"/>
    </source>
</evidence>
<evidence type="ECO:0000313" key="10">
    <source>
        <dbReference type="EMBL" id="RON48644.1"/>
    </source>
</evidence>
<evidence type="ECO:0000256" key="6">
    <source>
        <dbReference type="ARBA" id="ARBA00022989"/>
    </source>
</evidence>
<evidence type="ECO:0000256" key="8">
    <source>
        <dbReference type="SAM" id="Phobius"/>
    </source>
</evidence>
<evidence type="ECO:0000256" key="4">
    <source>
        <dbReference type="ARBA" id="ARBA00022679"/>
    </source>
</evidence>
<keyword evidence="2" id="KW-1003">Cell membrane</keyword>
<organism evidence="10 11">
    <name type="scientific">Pseudomonas frederiksbergensis</name>
    <dbReference type="NCBI Taxonomy" id="104087"/>
    <lineage>
        <taxon>Bacteria</taxon>
        <taxon>Pseudomonadati</taxon>
        <taxon>Pseudomonadota</taxon>
        <taxon>Gammaproteobacteria</taxon>
        <taxon>Pseudomonadales</taxon>
        <taxon>Pseudomonadaceae</taxon>
        <taxon>Pseudomonas</taxon>
    </lineage>
</organism>